<evidence type="ECO:0008006" key="4">
    <source>
        <dbReference type="Google" id="ProtNLM"/>
    </source>
</evidence>
<reference evidence="2 3" key="1">
    <citation type="journal article" date="2024" name="FEMS Microbiol. Lett.">
        <title>Xanthomonas protegens sp. nov., a novel rice seed-associated bacterium, provides in vivo protection against X. oryzae pv. oryzae, the bacterial leaf blight pathogen.</title>
        <authorList>
            <person name="Rana R."/>
            <person name="Sharma A."/>
            <person name="Madhavan V.N."/>
            <person name="Korpole S."/>
            <person name="Sonti R.V."/>
            <person name="Patel H.K."/>
            <person name="Patil P.B."/>
        </authorList>
    </citation>
    <scope>NUCLEOTIDE SEQUENCE [LARGE SCALE GENOMIC DNA]</scope>
    <source>
        <strain evidence="2 3">PPL118</strain>
    </source>
</reference>
<proteinExistence type="predicted"/>
<dbReference type="EMBL" id="JAQJCQ010000006">
    <property type="protein sequence ID" value="MEL4891496.1"/>
    <property type="molecule type" value="Genomic_DNA"/>
</dbReference>
<protein>
    <recommendedName>
        <fullName evidence="4">Lipoprotein</fullName>
    </recommendedName>
</protein>
<keyword evidence="1" id="KW-0732">Signal</keyword>
<evidence type="ECO:0000256" key="1">
    <source>
        <dbReference type="SAM" id="SignalP"/>
    </source>
</evidence>
<dbReference type="RefSeq" id="WP_342073160.1">
    <property type="nucleotide sequence ID" value="NZ_JAQJCQ010000006.1"/>
</dbReference>
<feature type="chain" id="PRO_5045255663" description="Lipoprotein" evidence="1">
    <location>
        <begin position="21"/>
        <end position="134"/>
    </location>
</feature>
<keyword evidence="3" id="KW-1185">Reference proteome</keyword>
<gene>
    <name evidence="2" type="ORF">PIQ37_08670</name>
</gene>
<evidence type="ECO:0000313" key="3">
    <source>
        <dbReference type="Proteomes" id="UP001486626"/>
    </source>
</evidence>
<feature type="signal peptide" evidence="1">
    <location>
        <begin position="1"/>
        <end position="20"/>
    </location>
</feature>
<dbReference type="Proteomes" id="UP001486626">
    <property type="component" value="Unassembled WGS sequence"/>
</dbReference>
<organism evidence="2 3">
    <name type="scientific">Xanthomonas protegens</name>
    <dbReference type="NCBI Taxonomy" id="3380705"/>
    <lineage>
        <taxon>Bacteria</taxon>
        <taxon>Pseudomonadati</taxon>
        <taxon>Pseudomonadota</taxon>
        <taxon>Gammaproteobacteria</taxon>
        <taxon>Lysobacterales</taxon>
        <taxon>Lysobacteraceae</taxon>
        <taxon>Xanthomonas</taxon>
    </lineage>
</organism>
<name>A0ABU9LA75_9XANT</name>
<accession>A0ABU9LA75</accession>
<sequence length="134" mass="14966">MTVPPRRPSFLHFLPFALLAGCTMTDPHISQAQFAQRVEALLGGRDNVVVTASQLTDFPWASLCFARDDSLRLTFKQDAGEQTLSLPYEQFFVDEAHVPQSLEDICVKPGERILIRKKYPGYAGPVEFLKPAEG</sequence>
<dbReference type="PROSITE" id="PS51257">
    <property type="entry name" value="PROKAR_LIPOPROTEIN"/>
    <property type="match status" value="1"/>
</dbReference>
<evidence type="ECO:0000313" key="2">
    <source>
        <dbReference type="EMBL" id="MEL4891496.1"/>
    </source>
</evidence>
<comment type="caution">
    <text evidence="2">The sequence shown here is derived from an EMBL/GenBank/DDBJ whole genome shotgun (WGS) entry which is preliminary data.</text>
</comment>